<protein>
    <submittedName>
        <fullName evidence="1">Uncharacterized protein</fullName>
    </submittedName>
</protein>
<sequence length="70" mass="7311">MSGTVPLAALPDGYTAAETNYGNLTHAAETGSGQTLCGRAVFSFLSVERWPVECPRCIKQVSNQHGGGEA</sequence>
<evidence type="ECO:0000313" key="2">
    <source>
        <dbReference type="Proteomes" id="UP001240236"/>
    </source>
</evidence>
<evidence type="ECO:0000313" key="1">
    <source>
        <dbReference type="EMBL" id="MDQ0363421.1"/>
    </source>
</evidence>
<reference evidence="1 2" key="1">
    <citation type="submission" date="2023-07" db="EMBL/GenBank/DDBJ databases">
        <title>Sequencing the genomes of 1000 actinobacteria strains.</title>
        <authorList>
            <person name="Klenk H.-P."/>
        </authorList>
    </citation>
    <scope>NUCLEOTIDE SEQUENCE [LARGE SCALE GENOMIC DNA]</scope>
    <source>
        <strain evidence="1 2">DSM 44709</strain>
    </source>
</reference>
<dbReference type="RefSeq" id="WP_307234044.1">
    <property type="nucleotide sequence ID" value="NZ_JAUSUZ010000001.1"/>
</dbReference>
<comment type="caution">
    <text evidence="1">The sequence shown here is derived from an EMBL/GenBank/DDBJ whole genome shotgun (WGS) entry which is preliminary data.</text>
</comment>
<dbReference type="AlphaFoldDB" id="A0AAE4AV71"/>
<proteinExistence type="predicted"/>
<keyword evidence="2" id="KW-1185">Reference proteome</keyword>
<dbReference type="EMBL" id="JAUSUZ010000001">
    <property type="protein sequence ID" value="MDQ0363421.1"/>
    <property type="molecule type" value="Genomic_DNA"/>
</dbReference>
<organism evidence="1 2">
    <name type="scientific">Catenuloplanes indicus</name>
    <dbReference type="NCBI Taxonomy" id="137267"/>
    <lineage>
        <taxon>Bacteria</taxon>
        <taxon>Bacillati</taxon>
        <taxon>Actinomycetota</taxon>
        <taxon>Actinomycetes</taxon>
        <taxon>Micromonosporales</taxon>
        <taxon>Micromonosporaceae</taxon>
        <taxon>Catenuloplanes</taxon>
    </lineage>
</organism>
<dbReference type="Proteomes" id="UP001240236">
    <property type="component" value="Unassembled WGS sequence"/>
</dbReference>
<gene>
    <name evidence="1" type="ORF">J2S42_000090</name>
</gene>
<accession>A0AAE4AV71</accession>
<name>A0AAE4AV71_9ACTN</name>